<evidence type="ECO:0000256" key="3">
    <source>
        <dbReference type="ARBA" id="ARBA00023295"/>
    </source>
</evidence>
<evidence type="ECO:0000313" key="7">
    <source>
        <dbReference type="Proteomes" id="UP001139648"/>
    </source>
</evidence>
<comment type="caution">
    <text evidence="6">The sequence shown here is derived from an EMBL/GenBank/DDBJ whole genome shotgun (WGS) entry which is preliminary data.</text>
</comment>
<dbReference type="AlphaFoldDB" id="A0A9X2K2V5"/>
<reference evidence="6" key="1">
    <citation type="submission" date="2022-06" db="EMBL/GenBank/DDBJ databases">
        <title>Sequencing the genomes of 1000 actinobacteria strains.</title>
        <authorList>
            <person name="Klenk H.-P."/>
        </authorList>
    </citation>
    <scope>NUCLEOTIDE SEQUENCE</scope>
    <source>
        <strain evidence="6">DSM 46694</strain>
    </source>
</reference>
<dbReference type="RefSeq" id="WP_253745497.1">
    <property type="nucleotide sequence ID" value="NZ_BAABKA010000054.1"/>
</dbReference>
<protein>
    <recommendedName>
        <fullName evidence="5">Mannosylglycerate hydrolase MGH1-like glycoside hydrolase domain-containing protein</fullName>
    </recommendedName>
</protein>
<dbReference type="PANTHER" id="PTHR10412:SF11">
    <property type="entry name" value="MANNOSYL-OLIGOSACCHARIDE GLUCOSIDASE"/>
    <property type="match status" value="1"/>
</dbReference>
<dbReference type="InterPro" id="IPR004888">
    <property type="entry name" value="Glycoside_hydrolase_63"/>
</dbReference>
<keyword evidence="7" id="KW-1185">Reference proteome</keyword>
<feature type="domain" description="Mannosylglycerate hydrolase MGH1-like glycoside hydrolase" evidence="5">
    <location>
        <begin position="229"/>
        <end position="553"/>
    </location>
</feature>
<accession>A0A9X2K2V5</accession>
<proteinExistence type="inferred from homology"/>
<dbReference type="EMBL" id="JAMZEB010000002">
    <property type="protein sequence ID" value="MCP2358403.1"/>
    <property type="molecule type" value="Genomic_DNA"/>
</dbReference>
<comment type="similarity">
    <text evidence="1">Belongs to the glycosyl hydrolase 63 family.</text>
</comment>
<dbReference type="GO" id="GO:0006487">
    <property type="term" value="P:protein N-linked glycosylation"/>
    <property type="evidence" value="ECO:0007669"/>
    <property type="project" value="TreeGrafter"/>
</dbReference>
<keyword evidence="2" id="KW-0378">Hydrolase</keyword>
<dbReference type="GO" id="GO:0009311">
    <property type="term" value="P:oligosaccharide metabolic process"/>
    <property type="evidence" value="ECO:0007669"/>
    <property type="project" value="InterPro"/>
</dbReference>
<dbReference type="InterPro" id="IPR008928">
    <property type="entry name" value="6-hairpin_glycosidase_sf"/>
</dbReference>
<evidence type="ECO:0000256" key="2">
    <source>
        <dbReference type="ARBA" id="ARBA00022801"/>
    </source>
</evidence>
<feature type="region of interest" description="Disordered" evidence="4">
    <location>
        <begin position="335"/>
        <end position="364"/>
    </location>
</feature>
<evidence type="ECO:0000256" key="1">
    <source>
        <dbReference type="ARBA" id="ARBA00010833"/>
    </source>
</evidence>
<dbReference type="Proteomes" id="UP001139648">
    <property type="component" value="Unassembled WGS sequence"/>
</dbReference>
<gene>
    <name evidence="6" type="ORF">HD597_005423</name>
</gene>
<dbReference type="GO" id="GO:0004573">
    <property type="term" value="F:Glc3Man9GlcNAc2 oligosaccharide glucosidase activity"/>
    <property type="evidence" value="ECO:0007669"/>
    <property type="project" value="InterPro"/>
</dbReference>
<evidence type="ECO:0000313" key="6">
    <source>
        <dbReference type="EMBL" id="MCP2358403.1"/>
    </source>
</evidence>
<organism evidence="6 7">
    <name type="scientific">Nonomuraea thailandensis</name>
    <dbReference type="NCBI Taxonomy" id="1188745"/>
    <lineage>
        <taxon>Bacteria</taxon>
        <taxon>Bacillati</taxon>
        <taxon>Actinomycetota</taxon>
        <taxon>Actinomycetes</taxon>
        <taxon>Streptosporangiales</taxon>
        <taxon>Streptosporangiaceae</taxon>
        <taxon>Nonomuraea</taxon>
    </lineage>
</organism>
<sequence>MIAGWNTWDVTTHTGMVHLPSGLRVRFGVPGAPLDGFTWRDGLVRLGHHTVGGDYAEVTVEAGGGRLHLVMAGGPTDELYVRAEGTAGVLVAVDGWRDASVAGWRLDWRETGGGPAREGVELLPVDGLTLEFAGQVELRVAPQDTAGEVTAGAELGARVDAVLAERRAGAERSAPRSGGWLGDAADAATRAVTWNRIYAPDLGRALTPTSRDFVAERRRGFYGTWALHAWDTFFTGLVASTVDREHAREIFGQILPFADAAGMIPNRVSDDKGVTADRSQPPVGALTVRKAYLASGLSDGTRDRELLSGTFAALLAWHNWWPRARRGPHGLLAWGSDPVEGDPGSSTLDRTKRESGLDDSPMYDDVTYDPGTRTMALTDVGLVALHIADAEALAAIAGTLGEGDVARRLRREAAEARAAADPLLWDTARGGYRNLRADGTHDPHVAPTLLYPLLAGMPDPGRAAELAGRLLRPETLGGDPPLPSVARDDPGYAATYWRGRIWAPMAFLAIEGLRRYDLNDTARSLVVPLLRLFLSEWDKHSHVRENYPATSGEDVRAFQARSDGLMAWGGLLAYLAYGELADAREDGWRFAHPGEPAELAGLPLGDGRLAVTAGDRLSVTLDGRPLLDAAPGVVVTAYRRTAEEVTGIAHGTGDLRVSPPGDGAPVRVPVSAEPVRFRLSRDDRHDNDGGTPA</sequence>
<evidence type="ECO:0000259" key="5">
    <source>
        <dbReference type="Pfam" id="PF22422"/>
    </source>
</evidence>
<evidence type="ECO:0000256" key="4">
    <source>
        <dbReference type="SAM" id="MobiDB-lite"/>
    </source>
</evidence>
<dbReference type="PANTHER" id="PTHR10412">
    <property type="entry name" value="MANNOSYL-OLIGOSACCHARIDE GLUCOSIDASE"/>
    <property type="match status" value="1"/>
</dbReference>
<keyword evidence="3" id="KW-0326">Glycosidase</keyword>
<dbReference type="InterPro" id="IPR054491">
    <property type="entry name" value="MGH1-like_GH"/>
</dbReference>
<dbReference type="Gene3D" id="1.50.10.10">
    <property type="match status" value="1"/>
</dbReference>
<dbReference type="Pfam" id="PF22422">
    <property type="entry name" value="MGH1-like_GH"/>
    <property type="match status" value="1"/>
</dbReference>
<dbReference type="SUPFAM" id="SSF48208">
    <property type="entry name" value="Six-hairpin glycosidases"/>
    <property type="match status" value="1"/>
</dbReference>
<dbReference type="InterPro" id="IPR012341">
    <property type="entry name" value="6hp_glycosidase-like_sf"/>
</dbReference>
<name>A0A9X2K2V5_9ACTN</name>